<proteinExistence type="predicted"/>
<name>A0A8B8ADE9_CRAVI</name>
<evidence type="ECO:0000259" key="3">
    <source>
        <dbReference type="Pfam" id="PF12248"/>
    </source>
</evidence>
<feature type="domain" description="Farnesoic acid O-methyl transferase" evidence="3">
    <location>
        <begin position="34"/>
        <end position="171"/>
    </location>
</feature>
<keyword evidence="1" id="KW-1133">Transmembrane helix</keyword>
<protein>
    <submittedName>
        <fullName evidence="5">Uncharacterized protein LOC111101334</fullName>
    </submittedName>
</protein>
<dbReference type="OrthoDB" id="2142040at2759"/>
<feature type="signal peptide" evidence="2">
    <location>
        <begin position="1"/>
        <end position="19"/>
    </location>
</feature>
<feature type="transmembrane region" description="Helical" evidence="1">
    <location>
        <begin position="192"/>
        <end position="218"/>
    </location>
</feature>
<sequence length="270" mass="29862">MECICIFLPFCVVFATVAAVNSVQRTTKISTTKEYKYQYLDEYEIPAQGSTTLTFKVKACNDAHLAIRTPEIDPLEIVIGGWENSRSCIRLISQGDCLSINVGGVLSCDKYRVFTLDWKGRDGRQVSLSLGNATSENSKTILSLPLKFRLLNVSIGISTGFGSSGEWLFQDVPQSAIAEMTEPEKEVLTTKALIIIITGVALTVPAIVAATIGILLCLRYKRNRESRTNIENSQYIVSKETDGEVEHDYAKLTEFSNTIEPIEPDYLSLS</sequence>
<keyword evidence="1" id="KW-0472">Membrane</keyword>
<keyword evidence="2" id="KW-0732">Signal</keyword>
<organism evidence="4 5">
    <name type="scientific">Crassostrea virginica</name>
    <name type="common">Eastern oyster</name>
    <dbReference type="NCBI Taxonomy" id="6565"/>
    <lineage>
        <taxon>Eukaryota</taxon>
        <taxon>Metazoa</taxon>
        <taxon>Spiralia</taxon>
        <taxon>Lophotrochozoa</taxon>
        <taxon>Mollusca</taxon>
        <taxon>Bivalvia</taxon>
        <taxon>Autobranchia</taxon>
        <taxon>Pteriomorphia</taxon>
        <taxon>Ostreida</taxon>
        <taxon>Ostreoidea</taxon>
        <taxon>Ostreidae</taxon>
        <taxon>Crassostrea</taxon>
    </lineage>
</organism>
<gene>
    <name evidence="5" type="primary">LOC111101334</name>
</gene>
<dbReference type="RefSeq" id="XP_022289496.1">
    <property type="nucleotide sequence ID" value="XM_022433788.1"/>
</dbReference>
<evidence type="ECO:0000313" key="5">
    <source>
        <dbReference type="RefSeq" id="XP_022289496.1"/>
    </source>
</evidence>
<accession>A0A8B8ADE9</accession>
<dbReference type="InterPro" id="IPR022041">
    <property type="entry name" value="Methyltransf_FA"/>
</dbReference>
<feature type="chain" id="PRO_5034480884" evidence="2">
    <location>
        <begin position="20"/>
        <end position="270"/>
    </location>
</feature>
<keyword evidence="1" id="KW-0812">Transmembrane</keyword>
<evidence type="ECO:0000256" key="2">
    <source>
        <dbReference type="SAM" id="SignalP"/>
    </source>
</evidence>
<dbReference type="KEGG" id="cvn:111101334"/>
<dbReference type="Pfam" id="PF12248">
    <property type="entry name" value="Methyltransf_FA"/>
    <property type="match status" value="1"/>
</dbReference>
<dbReference type="GeneID" id="111101334"/>
<dbReference type="Proteomes" id="UP000694844">
    <property type="component" value="Chromosome 6"/>
</dbReference>
<keyword evidence="4" id="KW-1185">Reference proteome</keyword>
<reference evidence="5" key="1">
    <citation type="submission" date="2025-08" db="UniProtKB">
        <authorList>
            <consortium name="RefSeq"/>
        </authorList>
    </citation>
    <scope>IDENTIFICATION</scope>
    <source>
        <tissue evidence="5">Whole sample</tissue>
    </source>
</reference>
<dbReference type="AlphaFoldDB" id="A0A8B8ADE9"/>
<evidence type="ECO:0000313" key="4">
    <source>
        <dbReference type="Proteomes" id="UP000694844"/>
    </source>
</evidence>
<evidence type="ECO:0000256" key="1">
    <source>
        <dbReference type="SAM" id="Phobius"/>
    </source>
</evidence>